<feature type="transmembrane region" description="Helical" evidence="2">
    <location>
        <begin position="153"/>
        <end position="177"/>
    </location>
</feature>
<feature type="transmembrane region" description="Helical" evidence="2">
    <location>
        <begin position="542"/>
        <end position="564"/>
    </location>
</feature>
<feature type="transmembrane region" description="Helical" evidence="2">
    <location>
        <begin position="52"/>
        <end position="74"/>
    </location>
</feature>
<keyword evidence="4" id="KW-1185">Reference proteome</keyword>
<feature type="region of interest" description="Disordered" evidence="1">
    <location>
        <begin position="1"/>
        <end position="31"/>
    </location>
</feature>
<keyword evidence="2" id="KW-0812">Transmembrane</keyword>
<reference evidence="3" key="1">
    <citation type="submission" date="2023-03" db="EMBL/GenBank/DDBJ databases">
        <title>Massive genome expansion in bonnet fungi (Mycena s.s.) driven by repeated elements and novel gene families across ecological guilds.</title>
        <authorList>
            <consortium name="Lawrence Berkeley National Laboratory"/>
            <person name="Harder C.B."/>
            <person name="Miyauchi S."/>
            <person name="Viragh M."/>
            <person name="Kuo A."/>
            <person name="Thoen E."/>
            <person name="Andreopoulos B."/>
            <person name="Lu D."/>
            <person name="Skrede I."/>
            <person name="Drula E."/>
            <person name="Henrissat B."/>
            <person name="Morin E."/>
            <person name="Kohler A."/>
            <person name="Barry K."/>
            <person name="LaButti K."/>
            <person name="Morin E."/>
            <person name="Salamov A."/>
            <person name="Lipzen A."/>
            <person name="Mereny Z."/>
            <person name="Hegedus B."/>
            <person name="Baldrian P."/>
            <person name="Stursova M."/>
            <person name="Weitz H."/>
            <person name="Taylor A."/>
            <person name="Grigoriev I.V."/>
            <person name="Nagy L.G."/>
            <person name="Martin F."/>
            <person name="Kauserud H."/>
        </authorList>
    </citation>
    <scope>NUCLEOTIDE SEQUENCE</scope>
    <source>
        <strain evidence="3">CBHHK182m</strain>
    </source>
</reference>
<organism evidence="3 4">
    <name type="scientific">Mycena metata</name>
    <dbReference type="NCBI Taxonomy" id="1033252"/>
    <lineage>
        <taxon>Eukaryota</taxon>
        <taxon>Fungi</taxon>
        <taxon>Dikarya</taxon>
        <taxon>Basidiomycota</taxon>
        <taxon>Agaricomycotina</taxon>
        <taxon>Agaricomycetes</taxon>
        <taxon>Agaricomycetidae</taxon>
        <taxon>Agaricales</taxon>
        <taxon>Marasmiineae</taxon>
        <taxon>Mycenaceae</taxon>
        <taxon>Mycena</taxon>
    </lineage>
</organism>
<comment type="caution">
    <text evidence="3">The sequence shown here is derived from an EMBL/GenBank/DDBJ whole genome shotgun (WGS) entry which is preliminary data.</text>
</comment>
<name>A0AAD7GWB1_9AGAR</name>
<dbReference type="EMBL" id="JARKIB010000455">
    <property type="protein sequence ID" value="KAJ7706616.1"/>
    <property type="molecule type" value="Genomic_DNA"/>
</dbReference>
<sequence>MSDYTFVHPRDPSETSSLHPSRPKFKEMDSQLTGPGLPAIDRTAVRPGIGTWTPLCIVGGTVAAVVLAIVHHVFDVHFNGRLVEGFWTQQNTTQVEILLASAFKIVFCFSVGVSLCQVVWHSMRRQPLPWASLSDIDHLVGEPSLMTLLRMNLLFQAPATLVITSIILASPLITIFAPSLTVRQASAATRSLAVPNVNLSTDGWFDDVILSGGSAYAGPSGTWDRVVLTGLTSDTPVGWTIPDGCAPECRYNFTYFAPAVRCSDIAANAIDDAAIDAQRIVSRTFQDPPAAYLRSYDTEPAGALVNGILNFTALGDLTPFAETNYTGSALIWTLVYVPFNAANSDGTTLINAAGTTCTFYNATHQAEAHFFNGTQESSVTVVEFLQPMDTTARNPIHLFNENGNNSLPVVGAPGVAYAPGFGGPIHFFAIADAVTDRLLGAITRDYHGLLDQFDAIGGLRVQETTLVLETNLFESPFGFNTSVPIFPGLNTTAGITNISQALTNLVANITLGFVHMGTGLTTVDAVVTSPGTVFAYNRKTLMATYIAALVCLVAVSVFGMYCLVDNGEPSSNSFSQLLIATRNARLDQVADAVEAEPSVGEKSRLMFGEVEVPGRGTRAAFGLVSEQKVEVLRRRR</sequence>
<gene>
    <name evidence="3" type="ORF">B0H16DRAFT_1746837</name>
</gene>
<dbReference type="Proteomes" id="UP001215598">
    <property type="component" value="Unassembled WGS sequence"/>
</dbReference>
<evidence type="ECO:0000256" key="2">
    <source>
        <dbReference type="SAM" id="Phobius"/>
    </source>
</evidence>
<keyword evidence="2" id="KW-0472">Membrane</keyword>
<evidence type="ECO:0000256" key="1">
    <source>
        <dbReference type="SAM" id="MobiDB-lite"/>
    </source>
</evidence>
<proteinExistence type="predicted"/>
<protein>
    <submittedName>
        <fullName evidence="3">Uncharacterized protein</fullName>
    </submittedName>
</protein>
<accession>A0AAD7GWB1</accession>
<dbReference type="PANTHER" id="PTHR35041:SF6">
    <property type="entry name" value="FORMYLMETHIONINE DEFORMYLASE-LIKE PROTEIN-RELATED"/>
    <property type="match status" value="1"/>
</dbReference>
<evidence type="ECO:0000313" key="4">
    <source>
        <dbReference type="Proteomes" id="UP001215598"/>
    </source>
</evidence>
<feature type="transmembrane region" description="Helical" evidence="2">
    <location>
        <begin position="97"/>
        <end position="120"/>
    </location>
</feature>
<dbReference type="PANTHER" id="PTHR35041">
    <property type="entry name" value="MEDIATOR OF RNA POLYMERASE II TRANSCRIPTION SUBUNIT 1"/>
    <property type="match status" value="1"/>
</dbReference>
<evidence type="ECO:0000313" key="3">
    <source>
        <dbReference type="EMBL" id="KAJ7706616.1"/>
    </source>
</evidence>
<keyword evidence="2" id="KW-1133">Transmembrane helix</keyword>
<dbReference type="AlphaFoldDB" id="A0AAD7GWB1"/>